<evidence type="ECO:0000313" key="1">
    <source>
        <dbReference type="EMBL" id="AYF77925.1"/>
    </source>
</evidence>
<evidence type="ECO:0000313" key="2">
    <source>
        <dbReference type="Proteomes" id="UP000267164"/>
    </source>
</evidence>
<reference evidence="1 2" key="1">
    <citation type="submission" date="2018-09" db="EMBL/GenBank/DDBJ databases">
        <title>Nocardia yunnanensis sp. nov., an actinomycete isolated from a soil sample.</title>
        <authorList>
            <person name="Zhang J."/>
        </authorList>
    </citation>
    <scope>NUCLEOTIDE SEQUENCE [LARGE SCALE GENOMIC DNA]</scope>
    <source>
        <strain evidence="1 2">CFHS0054</strain>
    </source>
</reference>
<sequence>MPDPRQAAQFAHANGVYCRYCGATPAVDLDFRAHRGMVFIMQFRKLPGPYCRDCGLASFRKMTGDSLVQGWWGPMSAIIANPVTLLINTVNRARLQQLPPPIPGAPSLPMDPGRPLWQRPSIIGAFLPLGVLALILAGAANDSHSSSNRGNYSYTPTSTYALPNVPVHPSVPAAPTTQPAHDAKSAKVGDCVWDQNGDIAKDNRPSVQVVPCGDPRAQATVVARPTGANAGDQCDDNSSDVVITHSTSVGGLPEVVDFALCLLTR</sequence>
<protein>
    <recommendedName>
        <fullName evidence="3">Toxin-antitoxin system, toxin component</fullName>
    </recommendedName>
</protein>
<proteinExistence type="predicted"/>
<dbReference type="KEGG" id="nyu:D7D52_33515"/>
<dbReference type="OrthoDB" id="3298677at2"/>
<organism evidence="1 2">
    <name type="scientific">Nocardia yunnanensis</name>
    <dbReference type="NCBI Taxonomy" id="2382165"/>
    <lineage>
        <taxon>Bacteria</taxon>
        <taxon>Bacillati</taxon>
        <taxon>Actinomycetota</taxon>
        <taxon>Actinomycetes</taxon>
        <taxon>Mycobacteriales</taxon>
        <taxon>Nocardiaceae</taxon>
        <taxon>Nocardia</taxon>
    </lineage>
</organism>
<dbReference type="Proteomes" id="UP000267164">
    <property type="component" value="Chromosome"/>
</dbReference>
<dbReference type="EMBL" id="CP032568">
    <property type="protein sequence ID" value="AYF77925.1"/>
    <property type="molecule type" value="Genomic_DNA"/>
</dbReference>
<dbReference type="AlphaFoldDB" id="A0A386ZMX2"/>
<gene>
    <name evidence="1" type="ORF">D7D52_33515</name>
</gene>
<name>A0A386ZMX2_9NOCA</name>
<evidence type="ECO:0008006" key="3">
    <source>
        <dbReference type="Google" id="ProtNLM"/>
    </source>
</evidence>
<accession>A0A386ZMX2</accession>
<keyword evidence="2" id="KW-1185">Reference proteome</keyword>